<name>A0A4R7F386_9FLAO</name>
<dbReference type="PANTHER" id="PTHR30313:SF2">
    <property type="entry name" value="DNA PRIMASE"/>
    <property type="match status" value="1"/>
</dbReference>
<dbReference type="AlphaFoldDB" id="A0A4R7F386"/>
<evidence type="ECO:0000259" key="4">
    <source>
        <dbReference type="SMART" id="SM00400"/>
    </source>
</evidence>
<dbReference type="GO" id="GO:0006269">
    <property type="term" value="P:DNA replication, synthesis of primer"/>
    <property type="evidence" value="ECO:0007669"/>
    <property type="project" value="TreeGrafter"/>
</dbReference>
<dbReference type="InterPro" id="IPR002694">
    <property type="entry name" value="Znf_CHC2"/>
</dbReference>
<dbReference type="SMART" id="SM00400">
    <property type="entry name" value="ZnF_CHCC"/>
    <property type="match status" value="1"/>
</dbReference>
<evidence type="ECO:0000256" key="1">
    <source>
        <dbReference type="ARBA" id="ARBA00022723"/>
    </source>
</evidence>
<keyword evidence="2" id="KW-0863">Zinc-finger</keyword>
<dbReference type="SUPFAM" id="SSF56731">
    <property type="entry name" value="DNA primase core"/>
    <property type="match status" value="1"/>
</dbReference>
<dbReference type="EMBL" id="SOAG01000004">
    <property type="protein sequence ID" value="TDS64406.1"/>
    <property type="molecule type" value="Genomic_DNA"/>
</dbReference>
<dbReference type="Proteomes" id="UP000295215">
    <property type="component" value="Unassembled WGS sequence"/>
</dbReference>
<accession>A0A4R7F386</accession>
<evidence type="ECO:0000313" key="5">
    <source>
        <dbReference type="EMBL" id="TDS64406.1"/>
    </source>
</evidence>
<keyword evidence="6" id="KW-1185">Reference proteome</keyword>
<evidence type="ECO:0000256" key="3">
    <source>
        <dbReference type="ARBA" id="ARBA00022833"/>
    </source>
</evidence>
<dbReference type="Pfam" id="PF01807">
    <property type="entry name" value="Zn_ribbon_DnaG"/>
    <property type="match status" value="1"/>
</dbReference>
<dbReference type="SUPFAM" id="SSF57783">
    <property type="entry name" value="Zinc beta-ribbon"/>
    <property type="match status" value="1"/>
</dbReference>
<gene>
    <name evidence="5" type="ORF">C8P70_104124</name>
</gene>
<evidence type="ECO:0000256" key="2">
    <source>
        <dbReference type="ARBA" id="ARBA00022771"/>
    </source>
</evidence>
<keyword evidence="1" id="KW-0479">Metal-binding</keyword>
<dbReference type="GO" id="GO:0008270">
    <property type="term" value="F:zinc ion binding"/>
    <property type="evidence" value="ECO:0007669"/>
    <property type="project" value="UniProtKB-KW"/>
</dbReference>
<protein>
    <submittedName>
        <fullName evidence="5">CHC2-type zinc finger protein</fullName>
    </submittedName>
</protein>
<dbReference type="PANTHER" id="PTHR30313">
    <property type="entry name" value="DNA PRIMASE"/>
    <property type="match status" value="1"/>
</dbReference>
<dbReference type="InterPro" id="IPR036977">
    <property type="entry name" value="DNA_primase_Znf_CHC2"/>
</dbReference>
<dbReference type="GO" id="GO:0003677">
    <property type="term" value="F:DNA binding"/>
    <property type="evidence" value="ECO:0007669"/>
    <property type="project" value="InterPro"/>
</dbReference>
<evidence type="ECO:0000313" key="6">
    <source>
        <dbReference type="Proteomes" id="UP000295215"/>
    </source>
</evidence>
<reference evidence="5 6" key="1">
    <citation type="submission" date="2019-03" db="EMBL/GenBank/DDBJ databases">
        <title>Genomic Encyclopedia of Archaeal and Bacterial Type Strains, Phase II (KMG-II): from individual species to whole genera.</title>
        <authorList>
            <person name="Goeker M."/>
        </authorList>
    </citation>
    <scope>NUCLEOTIDE SEQUENCE [LARGE SCALE GENOMIC DNA]</scope>
    <source>
        <strain evidence="5 6">DSM 28213</strain>
    </source>
</reference>
<dbReference type="GO" id="GO:0005737">
    <property type="term" value="C:cytoplasm"/>
    <property type="evidence" value="ECO:0007669"/>
    <property type="project" value="TreeGrafter"/>
</dbReference>
<comment type="caution">
    <text evidence="5">The sequence shown here is derived from an EMBL/GenBank/DDBJ whole genome shotgun (WGS) entry which is preliminary data.</text>
</comment>
<keyword evidence="3" id="KW-0862">Zinc</keyword>
<feature type="domain" description="Zinc finger CHC2-type" evidence="4">
    <location>
        <begin position="45"/>
        <end position="99"/>
    </location>
</feature>
<dbReference type="Pfam" id="PF13155">
    <property type="entry name" value="Toprim_2"/>
    <property type="match status" value="1"/>
</dbReference>
<sequence length="331" mass="38567">MHQKKLIFNPTISKRMNCELAKQISLTDLLKKLGCTPTKTTRIDWWYLSPFRTEKTASFKVNIAKNVFYDHAEGFGGTTLDFVIKYNNCDIKSALELLKNDSFSFHQPIIVSSNITQEPTYTIQAIKPLTHPNLIQYINERNLSLKIAQTFCKEVHYTLNDKAYYAVGFQNELGGFELRNKYVKMCLGKKAVTYFENKSTNIVLFESWSDYISFLTLYPNTEKQYDYLIINSVSMLNNTIIKTPNNYLYKCTNGELYKCINVQMDKSINNALYKELKYERIICCFDNDKAGDNATLKVVQKYQNAFDGRKKYENYKDLNDYLLTINHNDLT</sequence>
<dbReference type="Gene3D" id="3.40.1360.10">
    <property type="match status" value="1"/>
</dbReference>
<dbReference type="GO" id="GO:0003899">
    <property type="term" value="F:DNA-directed RNA polymerase activity"/>
    <property type="evidence" value="ECO:0007669"/>
    <property type="project" value="InterPro"/>
</dbReference>
<proteinExistence type="predicted"/>
<dbReference type="Gene3D" id="3.90.580.10">
    <property type="entry name" value="Zinc finger, CHC2-type domain"/>
    <property type="match status" value="1"/>
</dbReference>
<dbReference type="InterPro" id="IPR050219">
    <property type="entry name" value="DnaG_primase"/>
</dbReference>
<organism evidence="5 6">
    <name type="scientific">Myroides indicus</name>
    <dbReference type="NCBI Taxonomy" id="1323422"/>
    <lineage>
        <taxon>Bacteria</taxon>
        <taxon>Pseudomonadati</taxon>
        <taxon>Bacteroidota</taxon>
        <taxon>Flavobacteriia</taxon>
        <taxon>Flavobacteriales</taxon>
        <taxon>Flavobacteriaceae</taxon>
        <taxon>Myroides</taxon>
    </lineage>
</organism>